<dbReference type="PANTHER" id="PTHR44240:SF10">
    <property type="entry name" value="J DOMAIN-CONTAINING PROTEIN"/>
    <property type="match status" value="1"/>
</dbReference>
<feature type="region of interest" description="Disordered" evidence="1">
    <location>
        <begin position="139"/>
        <end position="164"/>
    </location>
</feature>
<evidence type="ECO:0000313" key="3">
    <source>
        <dbReference type="EMBL" id="KAK9670626.1"/>
    </source>
</evidence>
<evidence type="ECO:0000259" key="2">
    <source>
        <dbReference type="PROSITE" id="PS50076"/>
    </source>
</evidence>
<comment type="caution">
    <text evidence="3">The sequence shown here is derived from an EMBL/GenBank/DDBJ whole genome shotgun (WGS) entry which is preliminary data.</text>
</comment>
<dbReference type="EMBL" id="JBDFQZ010000013">
    <property type="protein sequence ID" value="KAK9670626.1"/>
    <property type="molecule type" value="Genomic_DNA"/>
</dbReference>
<proteinExistence type="predicted"/>
<gene>
    <name evidence="3" type="ORF">RND81_13G213700</name>
</gene>
<dbReference type="PRINTS" id="PR00625">
    <property type="entry name" value="JDOMAIN"/>
</dbReference>
<dbReference type="Gene3D" id="1.10.287.110">
    <property type="entry name" value="DnaJ domain"/>
    <property type="match status" value="1"/>
</dbReference>
<feature type="domain" description="J" evidence="2">
    <location>
        <begin position="61"/>
        <end position="126"/>
    </location>
</feature>
<dbReference type="PROSITE" id="PS50076">
    <property type="entry name" value="DNAJ_2"/>
    <property type="match status" value="1"/>
</dbReference>
<dbReference type="Proteomes" id="UP001443914">
    <property type="component" value="Unassembled WGS sequence"/>
</dbReference>
<dbReference type="InterPro" id="IPR036869">
    <property type="entry name" value="J_dom_sf"/>
</dbReference>
<accession>A0AAW1H423</accession>
<evidence type="ECO:0000313" key="4">
    <source>
        <dbReference type="Proteomes" id="UP001443914"/>
    </source>
</evidence>
<dbReference type="SUPFAM" id="SSF46565">
    <property type="entry name" value="Chaperone J-domain"/>
    <property type="match status" value="1"/>
</dbReference>
<dbReference type="AlphaFoldDB" id="A0AAW1H423"/>
<dbReference type="InterPro" id="IPR018253">
    <property type="entry name" value="DnaJ_domain_CS"/>
</dbReference>
<sequence length="164" mass="17820">MLSLSLSSPLTSPRFLHQSNSATSFAGNLPISPRSADLRRVLTAEATACYAMETAPSPSPTFYDVLGVSAAASNAEIKAAYRRLARSIHPDVAGDVENCGDAFIRVHAAYSTLLDPEKRADYDRRLFVRSPVIGVRYSGISSSPSSPSSYCSSPRRNWETDQCW</sequence>
<organism evidence="3 4">
    <name type="scientific">Saponaria officinalis</name>
    <name type="common">Common soapwort</name>
    <name type="synonym">Lychnis saponaria</name>
    <dbReference type="NCBI Taxonomy" id="3572"/>
    <lineage>
        <taxon>Eukaryota</taxon>
        <taxon>Viridiplantae</taxon>
        <taxon>Streptophyta</taxon>
        <taxon>Embryophyta</taxon>
        <taxon>Tracheophyta</taxon>
        <taxon>Spermatophyta</taxon>
        <taxon>Magnoliopsida</taxon>
        <taxon>eudicotyledons</taxon>
        <taxon>Gunneridae</taxon>
        <taxon>Pentapetalae</taxon>
        <taxon>Caryophyllales</taxon>
        <taxon>Caryophyllaceae</taxon>
        <taxon>Caryophylleae</taxon>
        <taxon>Saponaria</taxon>
    </lineage>
</organism>
<feature type="compositionally biased region" description="Low complexity" evidence="1">
    <location>
        <begin position="141"/>
        <end position="154"/>
    </location>
</feature>
<reference evidence="3" key="1">
    <citation type="submission" date="2024-03" db="EMBL/GenBank/DDBJ databases">
        <title>WGS assembly of Saponaria officinalis var. Norfolk2.</title>
        <authorList>
            <person name="Jenkins J."/>
            <person name="Shu S."/>
            <person name="Grimwood J."/>
            <person name="Barry K."/>
            <person name="Goodstein D."/>
            <person name="Schmutz J."/>
            <person name="Leebens-Mack J."/>
            <person name="Osbourn A."/>
        </authorList>
    </citation>
    <scope>NUCLEOTIDE SEQUENCE [LARGE SCALE GENOMIC DNA]</scope>
    <source>
        <strain evidence="3">JIC</strain>
    </source>
</reference>
<dbReference type="PANTHER" id="PTHR44240">
    <property type="entry name" value="DNAJ DOMAIN (PROKARYOTIC HEAT SHOCK PROTEIN)-RELATED"/>
    <property type="match status" value="1"/>
</dbReference>
<evidence type="ECO:0000256" key="1">
    <source>
        <dbReference type="SAM" id="MobiDB-lite"/>
    </source>
</evidence>
<dbReference type="InterPro" id="IPR001623">
    <property type="entry name" value="DnaJ_domain"/>
</dbReference>
<dbReference type="Pfam" id="PF00226">
    <property type="entry name" value="DnaJ"/>
    <property type="match status" value="1"/>
</dbReference>
<dbReference type="CDD" id="cd06257">
    <property type="entry name" value="DnaJ"/>
    <property type="match status" value="1"/>
</dbReference>
<dbReference type="PROSITE" id="PS00636">
    <property type="entry name" value="DNAJ_1"/>
    <property type="match status" value="1"/>
</dbReference>
<name>A0AAW1H423_SAPOF</name>
<protein>
    <recommendedName>
        <fullName evidence="2">J domain-containing protein</fullName>
    </recommendedName>
</protein>
<dbReference type="SMART" id="SM00271">
    <property type="entry name" value="DnaJ"/>
    <property type="match status" value="1"/>
</dbReference>
<dbReference type="InterPro" id="IPR052276">
    <property type="entry name" value="Diphthamide-biosynth_chaperone"/>
</dbReference>
<keyword evidence="4" id="KW-1185">Reference proteome</keyword>